<dbReference type="Pfam" id="PF02470">
    <property type="entry name" value="MlaD"/>
    <property type="match status" value="1"/>
</dbReference>
<evidence type="ECO:0000259" key="3">
    <source>
        <dbReference type="Pfam" id="PF11887"/>
    </source>
</evidence>
<dbReference type="PANTHER" id="PTHR33371:SF19">
    <property type="entry name" value="MCE-FAMILY PROTEIN MCE4A"/>
    <property type="match status" value="1"/>
</dbReference>
<dbReference type="InterPro" id="IPR003399">
    <property type="entry name" value="Mce/MlaD"/>
</dbReference>
<dbReference type="InterPro" id="IPR024516">
    <property type="entry name" value="Mce_C"/>
</dbReference>
<dbReference type="Proteomes" id="UP000580718">
    <property type="component" value="Unassembled WGS sequence"/>
</dbReference>
<evidence type="ECO:0000313" key="4">
    <source>
        <dbReference type="EMBL" id="MBB3678050.1"/>
    </source>
</evidence>
<dbReference type="InterPro" id="IPR005693">
    <property type="entry name" value="Mce"/>
</dbReference>
<feature type="domain" description="Mce/MlaD" evidence="2">
    <location>
        <begin position="42"/>
        <end position="119"/>
    </location>
</feature>
<dbReference type="OrthoDB" id="3460188at2"/>
<proteinExistence type="predicted"/>
<gene>
    <name evidence="5" type="ORF">DMO24_02015</name>
    <name evidence="4" type="ORF">FHX36_003785</name>
</gene>
<dbReference type="InterPro" id="IPR052336">
    <property type="entry name" value="MlaD_Phospholipid_Transporter"/>
</dbReference>
<dbReference type="Proteomes" id="UP000247602">
    <property type="component" value="Unassembled WGS sequence"/>
</dbReference>
<dbReference type="AlphaFoldDB" id="A0A323VE21"/>
<keyword evidence="6" id="KW-1185">Reference proteome</keyword>
<feature type="region of interest" description="Disordered" evidence="1">
    <location>
        <begin position="372"/>
        <end position="405"/>
    </location>
</feature>
<dbReference type="EMBL" id="JACIBU010000001">
    <property type="protein sequence ID" value="MBB3678050.1"/>
    <property type="molecule type" value="Genomic_DNA"/>
</dbReference>
<evidence type="ECO:0000256" key="1">
    <source>
        <dbReference type="SAM" id="MobiDB-lite"/>
    </source>
</evidence>
<dbReference type="NCBIfam" id="TIGR00996">
    <property type="entry name" value="Mtu_fam_mce"/>
    <property type="match status" value="1"/>
</dbReference>
<dbReference type="Pfam" id="PF11887">
    <property type="entry name" value="Mce4_CUP1"/>
    <property type="match status" value="1"/>
</dbReference>
<dbReference type="PANTHER" id="PTHR33371">
    <property type="entry name" value="INTERMEMBRANE PHOSPHOLIPID TRANSPORT SYSTEM BINDING PROTEIN MLAD-RELATED"/>
    <property type="match status" value="1"/>
</dbReference>
<comment type="caution">
    <text evidence="5">The sequence shown here is derived from an EMBL/GenBank/DDBJ whole genome shotgun (WGS) entry which is preliminary data.</text>
</comment>
<sequence>MTRSGTGAVVRRRLQGLAFLVVLVLLLGLAVAQYQKAFSGAVTVTLETDTIGNQLQEASDVKIRGVLVGEVRSVSADADGATIELAIDPEHLADIPADVSARLLPKTLFGERFVSLVPPEQPGSERLAEGDVIGQDRSENAIELQQVVDDLLPLLQAVSPQDLSYTLGAVADALRGRGDRLGENLASLGSYVGEVNTVLPQLQADITRLADVADTYDSAADDLLAVLDNLSVTSSTLVDQAEQLRRTFTVVDASSATATDFLTRNEQSLISLAESSRPVLGLLAEYSPEYPCLLDGLARYKPLITEAFGGDGDPALNLNITVQFPPRNPYAPNDQPEYLDTSGPSCGGLDDIDAIIANAQAGSYYCPEPPADGIESDEDAVDGPRCLNGTPGSSDPAPAGGAGTVGNSLPVELAGSTAELDFVRGLLAYQTGVDPSEVSDLSAAQLAPVLRGTEVVVP</sequence>
<reference evidence="5 6" key="1">
    <citation type="submission" date="2018-06" db="EMBL/GenBank/DDBJ databases">
        <title>Draft genome sequence of Modestobacter versicolor CP153-2.</title>
        <authorList>
            <person name="Gundlapally S.R."/>
        </authorList>
    </citation>
    <scope>NUCLEOTIDE SEQUENCE [LARGE SCALE GENOMIC DNA]</scope>
    <source>
        <strain evidence="5 6">CP153-2</strain>
    </source>
</reference>
<evidence type="ECO:0000259" key="2">
    <source>
        <dbReference type="Pfam" id="PF02470"/>
    </source>
</evidence>
<organism evidence="5 6">
    <name type="scientific">Modestobacter versicolor</name>
    <dbReference type="NCBI Taxonomy" id="429133"/>
    <lineage>
        <taxon>Bacteria</taxon>
        <taxon>Bacillati</taxon>
        <taxon>Actinomycetota</taxon>
        <taxon>Actinomycetes</taxon>
        <taxon>Geodermatophilales</taxon>
        <taxon>Geodermatophilaceae</taxon>
        <taxon>Modestobacter</taxon>
    </lineage>
</organism>
<feature type="compositionally biased region" description="Low complexity" evidence="1">
    <location>
        <begin position="389"/>
        <end position="399"/>
    </location>
</feature>
<protein>
    <submittedName>
        <fullName evidence="4">Virulence factor Mce-like protein</fullName>
    </submittedName>
</protein>
<dbReference type="EMBL" id="QKNV01000013">
    <property type="protein sequence ID" value="PZA23062.1"/>
    <property type="molecule type" value="Genomic_DNA"/>
</dbReference>
<evidence type="ECO:0000313" key="5">
    <source>
        <dbReference type="EMBL" id="PZA23062.1"/>
    </source>
</evidence>
<dbReference type="GO" id="GO:0051701">
    <property type="term" value="P:biological process involved in interaction with host"/>
    <property type="evidence" value="ECO:0007669"/>
    <property type="project" value="TreeGrafter"/>
</dbReference>
<accession>A0A323VE21</accession>
<evidence type="ECO:0000313" key="6">
    <source>
        <dbReference type="Proteomes" id="UP000247602"/>
    </source>
</evidence>
<evidence type="ECO:0000313" key="7">
    <source>
        <dbReference type="Proteomes" id="UP000580718"/>
    </source>
</evidence>
<name>A0A323VE21_9ACTN</name>
<feature type="domain" description="Mammalian cell entry C-terminal" evidence="3">
    <location>
        <begin position="125"/>
        <end position="344"/>
    </location>
</feature>
<dbReference type="GO" id="GO:0005576">
    <property type="term" value="C:extracellular region"/>
    <property type="evidence" value="ECO:0007669"/>
    <property type="project" value="TreeGrafter"/>
</dbReference>
<reference evidence="4 7" key="2">
    <citation type="submission" date="2020-08" db="EMBL/GenBank/DDBJ databases">
        <title>Sequencing the genomes of 1000 actinobacteria strains.</title>
        <authorList>
            <person name="Klenk H.-P."/>
        </authorList>
    </citation>
    <scope>NUCLEOTIDE SEQUENCE [LARGE SCALE GENOMIC DNA]</scope>
    <source>
        <strain evidence="4 7">DSM 16678</strain>
    </source>
</reference>
<dbReference type="RefSeq" id="WP_110550673.1">
    <property type="nucleotide sequence ID" value="NZ_JACIBU010000001.1"/>
</dbReference>